<protein>
    <recommendedName>
        <fullName evidence="1">DUF4189 domain-containing protein</fullName>
    </recommendedName>
</protein>
<evidence type="ECO:0000313" key="3">
    <source>
        <dbReference type="Proteomes" id="UP000237872"/>
    </source>
</evidence>
<dbReference type="Pfam" id="PF13827">
    <property type="entry name" value="DUF4189"/>
    <property type="match status" value="1"/>
</dbReference>
<evidence type="ECO:0000313" key="2">
    <source>
        <dbReference type="EMBL" id="PPU61144.1"/>
    </source>
</evidence>
<dbReference type="AlphaFoldDB" id="A0A2S7CHV8"/>
<evidence type="ECO:0000259" key="1">
    <source>
        <dbReference type="Pfam" id="PF13827"/>
    </source>
</evidence>
<dbReference type="RefSeq" id="WP_104542492.1">
    <property type="nucleotide sequence ID" value="NZ_MDEC01000025.1"/>
</dbReference>
<dbReference type="EMBL" id="MDEC01000025">
    <property type="protein sequence ID" value="PPU61144.1"/>
    <property type="molecule type" value="Genomic_DNA"/>
</dbReference>
<reference evidence="2 3" key="1">
    <citation type="submission" date="2016-08" db="EMBL/GenBank/DDBJ databases">
        <authorList>
            <person name="Seilhamer J.J."/>
        </authorList>
    </citation>
    <scope>NUCLEOTIDE SEQUENCE [LARGE SCALE GENOMIC DNA]</scope>
    <source>
        <strain evidence="2 3">CFBP4690</strain>
    </source>
</reference>
<dbReference type="InterPro" id="IPR025240">
    <property type="entry name" value="DUF4189"/>
</dbReference>
<sequence>MNVIFCFFYIIGFYAFLIGEADAQTACPIGTAAGSAVCGPTETGGGGYNNNEVPAPRAVPTGKWESRWGAIAIDSLTGSVGTSFDLKSKSAAASEAISTCAVEDSKKCKLITTYSNQCIALAWPSVKGRPASTGLAKEENYAKIRAINNCNDSGGDCKVIYSACSQPVFFKY</sequence>
<organism evidence="2 3">
    <name type="scientific">Xanthomonas codiaei</name>
    <dbReference type="NCBI Taxonomy" id="56463"/>
    <lineage>
        <taxon>Bacteria</taxon>
        <taxon>Pseudomonadati</taxon>
        <taxon>Pseudomonadota</taxon>
        <taxon>Gammaproteobacteria</taxon>
        <taxon>Lysobacterales</taxon>
        <taxon>Lysobacteraceae</taxon>
        <taxon>Xanthomonas</taxon>
    </lineage>
</organism>
<gene>
    <name evidence="2" type="ORF">XcodCFBP4690_16215</name>
</gene>
<accession>A0A2S7CHV8</accession>
<proteinExistence type="predicted"/>
<dbReference type="Proteomes" id="UP000237872">
    <property type="component" value="Unassembled WGS sequence"/>
</dbReference>
<comment type="caution">
    <text evidence="2">The sequence shown here is derived from an EMBL/GenBank/DDBJ whole genome shotgun (WGS) entry which is preliminary data.</text>
</comment>
<name>A0A2S7CHV8_9XANT</name>
<dbReference type="OrthoDB" id="6008701at2"/>
<feature type="domain" description="DUF4189" evidence="1">
    <location>
        <begin position="68"/>
        <end position="164"/>
    </location>
</feature>